<evidence type="ECO:0000313" key="2">
    <source>
        <dbReference type="WBParaSite" id="TCONS_00010745.p1"/>
    </source>
</evidence>
<dbReference type="WBParaSite" id="TCONS_00010745.p1">
    <property type="protein sequence ID" value="TCONS_00010745.p1"/>
    <property type="gene ID" value="XLOC_004310"/>
</dbReference>
<sequence>MNEIKSIGELEKEVYLNPFEIFNHKRILGEEIERFKENFINNERPVEFGALIKLNHKILEALDTDIQSLFEKSNIKSITSNIEKLTERLSHLCRKQFSAEELSLFDPKTLKPSSIALIADEKLLDLIESEKAVKANEESLFSTTIIEEIFFDKKIYFNSLLITKYVFFFAEMALASKLKLSLFYDIISPHCLPIFTEISKDVVFKNVKLDLKPIIGTDVESELNTSTDYILSYKYNDVKLINSLYKFNMTLFDNWIEIWLGNKMGHVQNFLANLTSSNKTNQNDLIKFNLELLRLFWIDKNLNIDKNTLENLVKNFTNLNTDFDYTNNMELKKNIEISSNENVIETPFFILTAPKNCRYIFRGYESIPLIKNEINLQISRLNTVICNL</sequence>
<dbReference type="Gene3D" id="3.40.30.10">
    <property type="entry name" value="Glutaredoxin"/>
    <property type="match status" value="1"/>
</dbReference>
<keyword evidence="1" id="KW-1185">Reference proteome</keyword>
<proteinExistence type="predicted"/>
<accession>A0AAF5DF09</accession>
<dbReference type="AlphaFoldDB" id="A0AAF5DF09"/>
<protein>
    <submittedName>
        <fullName evidence="2">Thioredoxin-like fold domain-containing protein</fullName>
    </submittedName>
</protein>
<dbReference type="Proteomes" id="UP000035681">
    <property type="component" value="Unplaced"/>
</dbReference>
<name>A0AAF5DF09_STRER</name>
<organism evidence="1 2">
    <name type="scientific">Strongyloides stercoralis</name>
    <name type="common">Threadworm</name>
    <dbReference type="NCBI Taxonomy" id="6248"/>
    <lineage>
        <taxon>Eukaryota</taxon>
        <taxon>Metazoa</taxon>
        <taxon>Ecdysozoa</taxon>
        <taxon>Nematoda</taxon>
        <taxon>Chromadorea</taxon>
        <taxon>Rhabditida</taxon>
        <taxon>Tylenchina</taxon>
        <taxon>Panagrolaimomorpha</taxon>
        <taxon>Strongyloidoidea</taxon>
        <taxon>Strongyloididae</taxon>
        <taxon>Strongyloides</taxon>
    </lineage>
</organism>
<reference evidence="2" key="1">
    <citation type="submission" date="2024-02" db="UniProtKB">
        <authorList>
            <consortium name="WormBaseParasite"/>
        </authorList>
    </citation>
    <scope>IDENTIFICATION</scope>
</reference>
<evidence type="ECO:0000313" key="1">
    <source>
        <dbReference type="Proteomes" id="UP000035681"/>
    </source>
</evidence>